<evidence type="ECO:0000256" key="2">
    <source>
        <dbReference type="ARBA" id="ARBA00022803"/>
    </source>
</evidence>
<dbReference type="SUPFAM" id="SSF54001">
    <property type="entry name" value="Cysteine proteinases"/>
    <property type="match status" value="1"/>
</dbReference>
<dbReference type="Pfam" id="PF01841">
    <property type="entry name" value="Transglut_core"/>
    <property type="match status" value="1"/>
</dbReference>
<evidence type="ECO:0000256" key="4">
    <source>
        <dbReference type="SAM" id="MobiDB-lite"/>
    </source>
</evidence>
<feature type="domain" description="DUF3857" evidence="6">
    <location>
        <begin position="699"/>
        <end position="866"/>
    </location>
</feature>
<dbReference type="Gene3D" id="2.60.40.3140">
    <property type="match status" value="1"/>
</dbReference>
<dbReference type="InterPro" id="IPR002931">
    <property type="entry name" value="Transglutaminase-like"/>
</dbReference>
<dbReference type="OrthoDB" id="103430at2"/>
<dbReference type="PATRIC" id="fig|1391654.3.peg.3497"/>
<protein>
    <submittedName>
        <fullName evidence="7">Cell division protein FtsK</fullName>
    </submittedName>
</protein>
<dbReference type="Proteomes" id="UP000064967">
    <property type="component" value="Chromosome"/>
</dbReference>
<dbReference type="InterPro" id="IPR024618">
    <property type="entry name" value="DUF3857"/>
</dbReference>
<dbReference type="SMART" id="SM00028">
    <property type="entry name" value="TPR"/>
    <property type="match status" value="3"/>
</dbReference>
<keyword evidence="1" id="KW-0677">Repeat</keyword>
<feature type="repeat" description="TPR" evidence="3">
    <location>
        <begin position="577"/>
        <end position="610"/>
    </location>
</feature>
<dbReference type="Gene3D" id="1.25.40.10">
    <property type="entry name" value="Tetratricopeptide repeat domain"/>
    <property type="match status" value="1"/>
</dbReference>
<reference evidence="7 8" key="1">
    <citation type="submission" date="2015-08" db="EMBL/GenBank/DDBJ databases">
        <authorList>
            <person name="Babu N.S."/>
            <person name="Beckwith C.J."/>
            <person name="Beseler K.G."/>
            <person name="Brison A."/>
            <person name="Carone J.V."/>
            <person name="Caskin T.P."/>
            <person name="Diamond M."/>
            <person name="Durham M.E."/>
            <person name="Foxe J.M."/>
            <person name="Go M."/>
            <person name="Henderson B.A."/>
            <person name="Jones I.B."/>
            <person name="McGettigan J.A."/>
            <person name="Micheletti S.J."/>
            <person name="Nasrallah M.E."/>
            <person name="Ortiz D."/>
            <person name="Piller C.R."/>
            <person name="Privatt S.R."/>
            <person name="Schneider S.L."/>
            <person name="Sharp S."/>
            <person name="Smith T.C."/>
            <person name="Stanton J.D."/>
            <person name="Ullery H.E."/>
            <person name="Wilson R.J."/>
            <person name="Serrano M.G."/>
            <person name="Buck G."/>
            <person name="Lee V."/>
            <person name="Wang Y."/>
            <person name="Carvalho R."/>
            <person name="Voegtly L."/>
            <person name="Shi R."/>
            <person name="Duckworth R."/>
            <person name="Johnson A."/>
            <person name="Loviza R."/>
            <person name="Walstead R."/>
            <person name="Shah Z."/>
            <person name="Kiflezghi M."/>
            <person name="Wade K."/>
            <person name="Ball S.L."/>
            <person name="Bradley K.W."/>
            <person name="Asai D.J."/>
            <person name="Bowman C.A."/>
            <person name="Russell D.A."/>
            <person name="Pope W.H."/>
            <person name="Jacobs-Sera D."/>
            <person name="Hendrix R.W."/>
            <person name="Hatfull G.F."/>
        </authorList>
    </citation>
    <scope>NUCLEOTIDE SEQUENCE [LARGE SCALE GENOMIC DNA]</scope>
    <source>
        <strain evidence="7 8">DSM 27648</strain>
    </source>
</reference>
<evidence type="ECO:0000259" key="5">
    <source>
        <dbReference type="Pfam" id="PF01841"/>
    </source>
</evidence>
<dbReference type="InterPro" id="IPR011990">
    <property type="entry name" value="TPR-like_helical_dom_sf"/>
</dbReference>
<dbReference type="STRING" id="1391654.AKJ09_03454"/>
<dbReference type="InterPro" id="IPR019734">
    <property type="entry name" value="TPR_rpt"/>
</dbReference>
<dbReference type="InterPro" id="IPR038765">
    <property type="entry name" value="Papain-like_cys_pep_sf"/>
</dbReference>
<dbReference type="Pfam" id="PF12969">
    <property type="entry name" value="DUF3857"/>
    <property type="match status" value="1"/>
</dbReference>
<keyword evidence="8" id="KW-1185">Reference proteome</keyword>
<dbReference type="InterPro" id="IPR051012">
    <property type="entry name" value="CellSynth/LPSAsmb/PSIAsmb"/>
</dbReference>
<dbReference type="EMBL" id="CP012333">
    <property type="protein sequence ID" value="AKU96790.1"/>
    <property type="molecule type" value="Genomic_DNA"/>
</dbReference>
<evidence type="ECO:0000313" key="8">
    <source>
        <dbReference type="Proteomes" id="UP000064967"/>
    </source>
</evidence>
<sequence length="1273" mass="140472">MREVPSALEVPGTSSGYGLLDSGPRAADNRGVSNAPFSPSRRRGFAGFLLLVSAVVLGPSGPLVASADVGQRLPKLTKLQDEVARGGMPLGYVPLRQLWSEWDQGDPNEIEEAIRAVAADTRVAPPLRAYAGLLEGYARRRRGDLAGAKARIHDLGFVSRWIVTGPFDNEGKAGLDRAFGPEEEIHEPLSMMRTYDGKERPVQNRLAPDTFPYGWVDLGSMVRPQENVCAFATTFVRDPRAKSGPRPFSIWFGSAGAAKVYFDGTEVLRDTKYRGLDADRFSTNLTMKDGWHRLTVKVCGDDDAPMFSLRLADPSGAPDSNIEIDPDPVHAKEAAASRFKKGEAPAAKTIVGGPAPAFEKLAAREDAAALEAYARWLVLTQSDDPAENLARNLARRAAEKAPTVPRCLLAGELAENRNQHALWIDKAEEIAKRGASLDDRIAALLARAGHTRSGAHFRDAIPYYDKVLALDPDNVAGNLARVELYSEAGLRETALASLTRTLDRRPRSIALLRATAGALREIERTTEADELTERYSQLRFDDSSVVSDRIELALARRDEKAAARWIERLVETNPDSPRALATAAKAYIGLGDRAKAVAMHRRALDLAPEDVTSMRALADVYALGGQTDEQIRLLKKVLEIRPQDKDVREYVAHTEPSRARADEAYARPSAEFLKLRDKPADGKHRRTLVDLQVSTVFPNGLSSRFHQIVFQPLTEAAAAEGREYGFSFAADTETVQLRGARIYRKGGQIDEAIESGEGSTDDPGMAMYTSGRAFYVHFPRLNPGDVVELLYRVEDIAPRNAFADYFGEVTYMQSTEPIARSEYVLITPKSRQFYFNKPNLPGLTQKVEEKGNERIYHYVAENVPAMESEPLQPPLAEALAHVHVSTYKNLDDMGRWYWGLVKDQFTADDEVRRRVAEITKGLTDDKAKVRAVYNYVVQKTRYVALEFGIHGFKPYRCAQIFARGFGDCKDKATLIVTMLKELGIPATFVVVRTGMRGDFETEPASLAPFDHAIAYVPSMDLYLDGTAEWTGSTELPSMDRGALAMQLNEGKPKLVHLPDPPASESVTSKHVDATIQGDGTALLSLKLGATGTSASSWRQHYQAKATQKQRLQEDLSSELPGIELSQISTNDLDDIEQKVEVQAKGKAPNFARKDGETWRVPTGSKEYVVSTWAPLSQRRRDIRIFAQTTRENETVIRLPQGTKVLSAPHPTEGQSPYGTYKVEVDNAGGVVRVKTTVAITRSRIPAAEYPAFRAFCERADRELGQSITYTVAK</sequence>
<dbReference type="PROSITE" id="PS50005">
    <property type="entry name" value="TPR"/>
    <property type="match status" value="2"/>
</dbReference>
<dbReference type="AlphaFoldDB" id="A0A0K1PTD8"/>
<organism evidence="7 8">
    <name type="scientific">Labilithrix luteola</name>
    <dbReference type="NCBI Taxonomy" id="1391654"/>
    <lineage>
        <taxon>Bacteria</taxon>
        <taxon>Pseudomonadati</taxon>
        <taxon>Myxococcota</taxon>
        <taxon>Polyangia</taxon>
        <taxon>Polyangiales</taxon>
        <taxon>Labilitrichaceae</taxon>
        <taxon>Labilithrix</taxon>
    </lineage>
</organism>
<dbReference type="GO" id="GO:0051301">
    <property type="term" value="P:cell division"/>
    <property type="evidence" value="ECO:0007669"/>
    <property type="project" value="UniProtKB-KW"/>
</dbReference>
<evidence type="ECO:0000259" key="6">
    <source>
        <dbReference type="Pfam" id="PF12969"/>
    </source>
</evidence>
<gene>
    <name evidence="7" type="ORF">AKJ09_03454</name>
</gene>
<keyword evidence="7" id="KW-0132">Cell division</keyword>
<feature type="repeat" description="TPR" evidence="3">
    <location>
        <begin position="611"/>
        <end position="644"/>
    </location>
</feature>
<name>A0A0K1PTD8_9BACT</name>
<dbReference type="Gene3D" id="2.60.120.1130">
    <property type="match status" value="1"/>
</dbReference>
<evidence type="ECO:0000313" key="7">
    <source>
        <dbReference type="EMBL" id="AKU96790.1"/>
    </source>
</evidence>
<keyword evidence="2 3" id="KW-0802">TPR repeat</keyword>
<evidence type="ECO:0000256" key="1">
    <source>
        <dbReference type="ARBA" id="ARBA00022737"/>
    </source>
</evidence>
<evidence type="ECO:0000256" key="3">
    <source>
        <dbReference type="PROSITE-ProRule" id="PRU00339"/>
    </source>
</evidence>
<dbReference type="SUPFAM" id="SSF48452">
    <property type="entry name" value="TPR-like"/>
    <property type="match status" value="1"/>
</dbReference>
<dbReference type="PANTHER" id="PTHR45586">
    <property type="entry name" value="TPR REPEAT-CONTAINING PROTEIN PA4667"/>
    <property type="match status" value="1"/>
</dbReference>
<feature type="domain" description="Transglutaminase-like" evidence="5">
    <location>
        <begin position="914"/>
        <end position="993"/>
    </location>
</feature>
<proteinExistence type="predicted"/>
<accession>A0A0K1PTD8</accession>
<dbReference type="PANTHER" id="PTHR45586:SF1">
    <property type="entry name" value="LIPOPOLYSACCHARIDE ASSEMBLY PROTEIN B"/>
    <property type="match status" value="1"/>
</dbReference>
<dbReference type="Gene3D" id="3.10.620.30">
    <property type="match status" value="1"/>
</dbReference>
<keyword evidence="7" id="KW-0131">Cell cycle</keyword>
<dbReference type="KEGG" id="llu:AKJ09_03454"/>
<dbReference type="Pfam" id="PF13181">
    <property type="entry name" value="TPR_8"/>
    <property type="match status" value="1"/>
</dbReference>
<feature type="region of interest" description="Disordered" evidence="4">
    <location>
        <begin position="1"/>
        <end position="36"/>
    </location>
</feature>